<dbReference type="InterPro" id="IPR010918">
    <property type="entry name" value="PurM-like_C_dom"/>
</dbReference>
<dbReference type="InterPro" id="IPR036921">
    <property type="entry name" value="PurM-like_N_sf"/>
</dbReference>
<gene>
    <name evidence="5" type="ORF">ET989_03895</name>
</gene>
<accession>A0A4Q9KGE7</accession>
<dbReference type="InterPro" id="IPR010074">
    <property type="entry name" value="PRibForGlyAmidine_synth_PurL"/>
</dbReference>
<sequence length="443" mass="45399">MVASLGARAHEASVPVIGGEVVFDADHRGTPSVVLLAVGIGSRIEGGPGVGPDVLGGRDAARPDWIDALNADAAERLPRASSGAELGDQVLQLAGSPALCDRSPLTDRFNRYAGGDTVLAHPEDAGLLRLAPDCAESPGLDGRQPRSSLPTAPVPSAHSPGIAVALDHNPRYCLLNPYLGAQLALSEAHRNVACTGAQPVAATASVTTGAEHDPAVGWRLAEAGLGLADAAVALGVPVGGVELGPDPTQAEAHPAPVVGVWGVIDDVGRRTPMGFGYAGDAVLLLGSTREELSGSAWAEAVHHHLGGMPPMPDLAAEKSLAAVLVAAASDRLVTSAHDLSEGGLAQALVESSLRHGLGVSLTLPEGDPTVWLFSESPARALVSLSGQHYAAFTALCAEHGVPVERLGEVLDQPFIEVHGQFNLDLHALRAPWEAPLRHAVGVR</sequence>
<feature type="domain" description="PurM-like N-terminal" evidence="3">
    <location>
        <begin position="161"/>
        <end position="264"/>
    </location>
</feature>
<dbReference type="InterPro" id="IPR016188">
    <property type="entry name" value="PurM-like_N"/>
</dbReference>
<dbReference type="Gene3D" id="3.30.1330.10">
    <property type="entry name" value="PurM-like, N-terminal domain"/>
    <property type="match status" value="1"/>
</dbReference>
<dbReference type="SUPFAM" id="SSF55326">
    <property type="entry name" value="PurM N-terminal domain-like"/>
    <property type="match status" value="1"/>
</dbReference>
<reference evidence="5 6" key="1">
    <citation type="submission" date="2019-01" db="EMBL/GenBank/DDBJ databases">
        <title>Lactibacter flavus gen. nov., sp. nov., a novel bacterium of the family Propionibacteriaceae isolated from raw milk and dairy products.</title>
        <authorList>
            <person name="Huptas C."/>
            <person name="Wenning M."/>
            <person name="Breitenwieser F."/>
            <person name="Doll E."/>
            <person name="Von Neubeck M."/>
            <person name="Busse H.-J."/>
            <person name="Scherer S."/>
        </authorList>
    </citation>
    <scope>NUCLEOTIDE SEQUENCE [LARGE SCALE GENOMIC DNA]</scope>
    <source>
        <strain evidence="5 6">KCTC 33808</strain>
    </source>
</reference>
<feature type="region of interest" description="Disordered" evidence="2">
    <location>
        <begin position="135"/>
        <end position="157"/>
    </location>
</feature>
<dbReference type="InterPro" id="IPR036676">
    <property type="entry name" value="PurM-like_C_sf"/>
</dbReference>
<dbReference type="CDD" id="cd02204">
    <property type="entry name" value="PurL_repeat2"/>
    <property type="match status" value="1"/>
</dbReference>
<dbReference type="Pfam" id="PF00586">
    <property type="entry name" value="AIRS"/>
    <property type="match status" value="1"/>
</dbReference>
<dbReference type="Pfam" id="PF02769">
    <property type="entry name" value="AIRS_C"/>
    <property type="match status" value="1"/>
</dbReference>
<proteinExistence type="predicted"/>
<name>A0A4Q9KGE7_9ACTN</name>
<dbReference type="Proteomes" id="UP000292373">
    <property type="component" value="Unassembled WGS sequence"/>
</dbReference>
<dbReference type="AlphaFoldDB" id="A0A4Q9KGE7"/>
<dbReference type="GO" id="GO:0006189">
    <property type="term" value="P:'de novo' IMP biosynthetic process"/>
    <property type="evidence" value="ECO:0007669"/>
    <property type="project" value="InterPro"/>
</dbReference>
<organism evidence="5 6">
    <name type="scientific">Propioniciclava sinopodophylli</name>
    <dbReference type="NCBI Taxonomy" id="1837344"/>
    <lineage>
        <taxon>Bacteria</taxon>
        <taxon>Bacillati</taxon>
        <taxon>Actinomycetota</taxon>
        <taxon>Actinomycetes</taxon>
        <taxon>Propionibacteriales</taxon>
        <taxon>Propionibacteriaceae</taxon>
        <taxon>Propioniciclava</taxon>
    </lineage>
</organism>
<dbReference type="EMBL" id="SDMQ01000002">
    <property type="protein sequence ID" value="TBT87484.1"/>
    <property type="molecule type" value="Genomic_DNA"/>
</dbReference>
<dbReference type="Gene3D" id="3.90.650.10">
    <property type="entry name" value="PurM-like C-terminal domain"/>
    <property type="match status" value="1"/>
</dbReference>
<keyword evidence="1" id="KW-0963">Cytoplasm</keyword>
<feature type="domain" description="PurM-like C-terminal" evidence="4">
    <location>
        <begin position="278"/>
        <end position="417"/>
    </location>
</feature>
<evidence type="ECO:0000256" key="1">
    <source>
        <dbReference type="ARBA" id="ARBA00022490"/>
    </source>
</evidence>
<dbReference type="SUPFAM" id="SSF56042">
    <property type="entry name" value="PurM C-terminal domain-like"/>
    <property type="match status" value="1"/>
</dbReference>
<dbReference type="PANTHER" id="PTHR43555">
    <property type="entry name" value="PHOSPHORIBOSYLFORMYLGLYCINAMIDINE SYNTHASE SUBUNIT PURL"/>
    <property type="match status" value="1"/>
</dbReference>
<dbReference type="OrthoDB" id="9804441at2"/>
<evidence type="ECO:0000256" key="2">
    <source>
        <dbReference type="SAM" id="MobiDB-lite"/>
    </source>
</evidence>
<dbReference type="GO" id="GO:0004642">
    <property type="term" value="F:phosphoribosylformylglycinamidine synthase activity"/>
    <property type="evidence" value="ECO:0007669"/>
    <property type="project" value="InterPro"/>
</dbReference>
<evidence type="ECO:0000259" key="3">
    <source>
        <dbReference type="Pfam" id="PF00586"/>
    </source>
</evidence>
<dbReference type="PANTHER" id="PTHR43555:SF1">
    <property type="entry name" value="PHOSPHORIBOSYLFORMYLGLYCINAMIDINE SYNTHASE SUBUNIT PURL"/>
    <property type="match status" value="1"/>
</dbReference>
<keyword evidence="6" id="KW-1185">Reference proteome</keyword>
<evidence type="ECO:0000313" key="6">
    <source>
        <dbReference type="Proteomes" id="UP000292373"/>
    </source>
</evidence>
<evidence type="ECO:0000259" key="4">
    <source>
        <dbReference type="Pfam" id="PF02769"/>
    </source>
</evidence>
<protein>
    <recommendedName>
        <fullName evidence="7">Phosphoribosylformylglycinamidine synthase</fullName>
    </recommendedName>
</protein>
<comment type="caution">
    <text evidence="5">The sequence shown here is derived from an EMBL/GenBank/DDBJ whole genome shotgun (WGS) entry which is preliminary data.</text>
</comment>
<evidence type="ECO:0008006" key="7">
    <source>
        <dbReference type="Google" id="ProtNLM"/>
    </source>
</evidence>
<evidence type="ECO:0000313" key="5">
    <source>
        <dbReference type="EMBL" id="TBT87484.1"/>
    </source>
</evidence>